<dbReference type="SMART" id="SM00355">
    <property type="entry name" value="ZnF_C2H2"/>
    <property type="match status" value="2"/>
</dbReference>
<feature type="compositionally biased region" description="Low complexity" evidence="2">
    <location>
        <begin position="360"/>
        <end position="369"/>
    </location>
</feature>
<dbReference type="AlphaFoldDB" id="A0AAF0IGC7"/>
<feature type="region of interest" description="Disordered" evidence="2">
    <location>
        <begin position="73"/>
        <end position="202"/>
    </location>
</feature>
<organism evidence="4 5">
    <name type="scientific">Emydomyces testavorans</name>
    <dbReference type="NCBI Taxonomy" id="2070801"/>
    <lineage>
        <taxon>Eukaryota</taxon>
        <taxon>Fungi</taxon>
        <taxon>Dikarya</taxon>
        <taxon>Ascomycota</taxon>
        <taxon>Pezizomycotina</taxon>
        <taxon>Eurotiomycetes</taxon>
        <taxon>Eurotiomycetidae</taxon>
        <taxon>Onygenales</taxon>
        <taxon>Nannizziopsiaceae</taxon>
        <taxon>Emydomyces</taxon>
    </lineage>
</organism>
<dbReference type="GO" id="GO:0008270">
    <property type="term" value="F:zinc ion binding"/>
    <property type="evidence" value="ECO:0007669"/>
    <property type="project" value="UniProtKB-KW"/>
</dbReference>
<dbReference type="Gene3D" id="3.30.160.60">
    <property type="entry name" value="Classic Zinc Finger"/>
    <property type="match status" value="1"/>
</dbReference>
<evidence type="ECO:0000256" key="2">
    <source>
        <dbReference type="SAM" id="MobiDB-lite"/>
    </source>
</evidence>
<feature type="compositionally biased region" description="Basic and acidic residues" evidence="2">
    <location>
        <begin position="250"/>
        <end position="267"/>
    </location>
</feature>
<keyword evidence="1" id="KW-0862">Zinc</keyword>
<feature type="region of interest" description="Disordered" evidence="2">
    <location>
        <begin position="343"/>
        <end position="369"/>
    </location>
</feature>
<dbReference type="Proteomes" id="UP001219355">
    <property type="component" value="Chromosome 1"/>
</dbReference>
<keyword evidence="1" id="KW-0479">Metal-binding</keyword>
<keyword evidence="1" id="KW-0863">Zinc-finger</keyword>
<feature type="compositionally biased region" description="Pro residues" evidence="2">
    <location>
        <begin position="10"/>
        <end position="19"/>
    </location>
</feature>
<dbReference type="InterPro" id="IPR057026">
    <property type="entry name" value="Znf-C2H2_ascomycetes"/>
</dbReference>
<reference evidence="4" key="1">
    <citation type="submission" date="2023-03" db="EMBL/GenBank/DDBJ databases">
        <title>Emydomyces testavorans Genome Sequence.</title>
        <authorList>
            <person name="Hoyer L."/>
        </authorList>
    </citation>
    <scope>NUCLEOTIDE SEQUENCE</scope>
    <source>
        <strain evidence="4">16-2883</strain>
    </source>
</reference>
<feature type="domain" description="C2H2-type" evidence="3">
    <location>
        <begin position="481"/>
        <end position="509"/>
    </location>
</feature>
<feature type="region of interest" description="Disordered" evidence="2">
    <location>
        <begin position="608"/>
        <end position="640"/>
    </location>
</feature>
<evidence type="ECO:0000313" key="5">
    <source>
        <dbReference type="Proteomes" id="UP001219355"/>
    </source>
</evidence>
<feature type="region of interest" description="Disordered" evidence="2">
    <location>
        <begin position="45"/>
        <end position="64"/>
    </location>
</feature>
<feature type="compositionally biased region" description="Polar residues" evidence="2">
    <location>
        <begin position="343"/>
        <end position="353"/>
    </location>
</feature>
<accession>A0AAF0IGC7</accession>
<feature type="region of interest" description="Disordered" evidence="2">
    <location>
        <begin position="235"/>
        <end position="276"/>
    </location>
</feature>
<protein>
    <recommendedName>
        <fullName evidence="3">C2H2-type domain-containing protein</fullName>
    </recommendedName>
</protein>
<keyword evidence="5" id="KW-1185">Reference proteome</keyword>
<gene>
    <name evidence="4" type="ORF">PRK78_000942</name>
</gene>
<dbReference type="InterPro" id="IPR013087">
    <property type="entry name" value="Znf_C2H2_type"/>
</dbReference>
<dbReference type="EMBL" id="CP120627">
    <property type="protein sequence ID" value="WEW55511.1"/>
    <property type="molecule type" value="Genomic_DNA"/>
</dbReference>
<feature type="compositionally biased region" description="Polar residues" evidence="2">
    <location>
        <begin position="82"/>
        <end position="100"/>
    </location>
</feature>
<evidence type="ECO:0000313" key="4">
    <source>
        <dbReference type="EMBL" id="WEW55511.1"/>
    </source>
</evidence>
<feature type="compositionally biased region" description="Low complexity" evidence="2">
    <location>
        <begin position="104"/>
        <end position="117"/>
    </location>
</feature>
<evidence type="ECO:0000259" key="3">
    <source>
        <dbReference type="PROSITE" id="PS50157"/>
    </source>
</evidence>
<feature type="compositionally biased region" description="Low complexity" evidence="2">
    <location>
        <begin position="154"/>
        <end position="164"/>
    </location>
</feature>
<proteinExistence type="predicted"/>
<dbReference type="InterPro" id="IPR036236">
    <property type="entry name" value="Znf_C2H2_sf"/>
</dbReference>
<evidence type="ECO:0000256" key="1">
    <source>
        <dbReference type="PROSITE-ProRule" id="PRU00042"/>
    </source>
</evidence>
<dbReference type="Pfam" id="PF24537">
    <property type="entry name" value="zf-C2H2_fungi"/>
    <property type="match status" value="1"/>
</dbReference>
<dbReference type="PROSITE" id="PS00028">
    <property type="entry name" value="ZINC_FINGER_C2H2_1"/>
    <property type="match status" value="1"/>
</dbReference>
<dbReference type="SUPFAM" id="SSF57667">
    <property type="entry name" value="beta-beta-alpha zinc fingers"/>
    <property type="match status" value="1"/>
</dbReference>
<feature type="compositionally biased region" description="Basic and acidic residues" evidence="2">
    <location>
        <begin position="118"/>
        <end position="129"/>
    </location>
</feature>
<sequence>MAISGSNEPLAPPPLPPPRFIEDLAQGHDSGWKWGNSFEGKPTLAPIKPTSSLFGGHSRPPLVRRDETFSFTEEFKRGETMSAATSPSSEVNVSGPLSRTDTPRSGSLGSSISCSRLQGEKPLSEKSVERSSNAYDQHLLSKIGKPGSPPRLASSLNTSTNNTSQPFHSKARTLSTLTIGDGSLSPRDVPPRWASGPPSAAISPGTKMGCWPEYVSYPSPTADCIVHSPMEIDSFSHSRDRHGSNTFGRRTTDDRPTVSDRSGRPSYDHTIFPEQDTDFAMDDAAPTRQHSLPGRMMSFTEGFSAVARHSMKRRASSPPRGAAADPIYTFADVDKDRRTLGLRSNSCASSNTRYPGGHGSVSSSSSSLRTESYASSTRLSVATSISSFSGPSSGAISPTSDLDACYEKSYLPSTSHRSQYLDLVDIKSSISRKGSSQSNVCLSKPTAPRIGRLYICECCPKKPKKLESLEELRAHEMEKQYTCQFCNKRFKNKNEAERHQNSLHLRRHSWSCAALSNPESAFHPSASPTCQTPNGPSHDTCGYCGLEFTNFPKPEWDRRMDHLINVHKFGECNQAKKFYRADHFRQHLKHSHNGSSGKWTNTLESACMKEESPHEGLPSIGEQPGDNTDESAEIGIRSATSKVTVHTIDEVMTGS</sequence>
<dbReference type="PROSITE" id="PS50157">
    <property type="entry name" value="ZINC_FINGER_C2H2_2"/>
    <property type="match status" value="1"/>
</dbReference>
<name>A0AAF0IGC7_9EURO</name>
<feature type="region of interest" description="Disordered" evidence="2">
    <location>
        <begin position="1"/>
        <end position="37"/>
    </location>
</feature>